<dbReference type="InterPro" id="IPR017930">
    <property type="entry name" value="Myb_dom"/>
</dbReference>
<keyword evidence="12" id="KW-1185">Reference proteome</keyword>
<feature type="region of interest" description="Disordered" evidence="7">
    <location>
        <begin position="335"/>
        <end position="378"/>
    </location>
</feature>
<evidence type="ECO:0000313" key="12">
    <source>
        <dbReference type="Proteomes" id="UP000324091"/>
    </source>
</evidence>
<dbReference type="GO" id="GO:0000981">
    <property type="term" value="F:DNA-binding transcription factor activity, RNA polymerase II-specific"/>
    <property type="evidence" value="ECO:0007669"/>
    <property type="project" value="TreeGrafter"/>
</dbReference>
<sequence>MPRRCVYANCKSDERYPERLGDVVFFAFPKPKTQLERCQIWIKHCGRSNSQLNPSKITKNYHVCSKHFVNGRPTPEFPNPVAAVPVPDHREHPGGCRTPPTKSMETEKDSIIGTESDSDTIQKKDGTSCEVKWTEEEDENLKILTNNFGKSDWKTIASLLPGRTEVQCMQRWNMHLDPTASKSYWTKDEDEKIAELVTKYGTINWPLISKHMIRRTAKQCRERWQNHLDPQIKKSAWTTEEELIVYKAHLVLGNRWTEIAKLIPGRSDVSVKNHWKTIKKRAQMGFYRDEADSISLDIQQFVKEEVDFKCDVVLDTGPVTPKVFKSVNKKKVVEVKQERVDHAPQHAASRGEISTASPPLPTSLSSSPNSSSGAAPVAAPVDQKRFAEAALKMIAEDMLPLSFVEGTGFRSFMNTISPEYSKLSQRALGLQLYDEVERAIKPQLIRDLKARLARDGENAIHVTLDLWVGNNSNPVEDPILVVCLHFVNESWQVRRPTVAFRHLGREDLRTAVARELEAVLLSYGIFPNNIGVVLTNQAKETLAKNSLFCNYKVTCSSNRGDPDADEMVAFVSDQISETDSLFSELQIGTKTTCVAAILQLVIKEALKNSRVVENLLLQVQNVVAFFRSSGYWSEILFRECNVSLCPSSSGHRWNSMMISLRRMVQESAWSKVMSVLAQARIEASDAASAPPLIMVKREQVLDILAHLEPFCEAIQVLQRNGVTVSYIIPSLIGLDKTLETLDTNYAHFNRALRTGLCSHFRHLIHQNEMIVATVLDPRIKLQPFSDKLEEHKEFLMPPSKCQARTIVEARLGSPVASAAPEEAGEDQVAKEEGDVQEEKRTDGLVEASVDSSDEMAEGDDLKRKSIFNFLQPPAKAVKMSELDVYLSEPLVEGNSSLSYWKSAIRFPQLQRLSKKLLAVPTTSGGFDRLYPMAACIVRAKRNHLPPHTTERLLLYKNSFKTKVVRKSSGATKHWCL</sequence>
<keyword evidence="5 6" id="KW-0238">DNA-binding</keyword>
<gene>
    <name evidence="11" type="ORF">D4764_08G0004230</name>
</gene>
<name>A0A5C6MMQ9_9TELE</name>
<dbReference type="InterPro" id="IPR008906">
    <property type="entry name" value="HATC_C_dom"/>
</dbReference>
<dbReference type="Pfam" id="PF05485">
    <property type="entry name" value="THAP"/>
    <property type="match status" value="1"/>
</dbReference>
<feature type="domain" description="HTH myb-type" evidence="10">
    <location>
        <begin position="233"/>
        <end position="283"/>
    </location>
</feature>
<dbReference type="InterPro" id="IPR006612">
    <property type="entry name" value="THAP_Znf"/>
</dbReference>
<dbReference type="InterPro" id="IPR012337">
    <property type="entry name" value="RNaseH-like_sf"/>
</dbReference>
<keyword evidence="3 6" id="KW-0863">Zinc-finger</keyword>
<proteinExistence type="predicted"/>
<feature type="compositionally biased region" description="Low complexity" evidence="7">
    <location>
        <begin position="354"/>
        <end position="378"/>
    </location>
</feature>
<dbReference type="Pfam" id="PF05699">
    <property type="entry name" value="Dimer_Tnp_hAT"/>
    <property type="match status" value="1"/>
</dbReference>
<feature type="region of interest" description="Disordered" evidence="7">
    <location>
        <begin position="814"/>
        <end position="843"/>
    </location>
</feature>
<dbReference type="CDD" id="cd00167">
    <property type="entry name" value="SANT"/>
    <property type="match status" value="3"/>
</dbReference>
<feature type="compositionally biased region" description="Basic and acidic residues" evidence="7">
    <location>
        <begin position="335"/>
        <end position="344"/>
    </location>
</feature>
<dbReference type="InterPro" id="IPR001005">
    <property type="entry name" value="SANT/Myb"/>
</dbReference>
<dbReference type="PANTHER" id="PTHR45614">
    <property type="entry name" value="MYB PROTEIN-RELATED"/>
    <property type="match status" value="1"/>
</dbReference>
<evidence type="ECO:0000313" key="11">
    <source>
        <dbReference type="EMBL" id="TWW56436.1"/>
    </source>
</evidence>
<keyword evidence="4" id="KW-0862">Zinc</keyword>
<dbReference type="GO" id="GO:0000978">
    <property type="term" value="F:RNA polymerase II cis-regulatory region sequence-specific DNA binding"/>
    <property type="evidence" value="ECO:0007669"/>
    <property type="project" value="TreeGrafter"/>
</dbReference>
<evidence type="ECO:0000259" key="10">
    <source>
        <dbReference type="PROSITE" id="PS51294"/>
    </source>
</evidence>
<feature type="domain" description="Myb-like" evidence="8">
    <location>
        <begin position="177"/>
        <end position="228"/>
    </location>
</feature>
<dbReference type="SUPFAM" id="SSF140996">
    <property type="entry name" value="Hermes dimerisation domain"/>
    <property type="match status" value="1"/>
</dbReference>
<dbReference type="PANTHER" id="PTHR45614:SF30">
    <property type="entry name" value="MYB-RELATED PROTEIN B"/>
    <property type="match status" value="1"/>
</dbReference>
<keyword evidence="1" id="KW-0479">Metal-binding</keyword>
<feature type="domain" description="Myb-like" evidence="8">
    <location>
        <begin position="229"/>
        <end position="279"/>
    </location>
</feature>
<dbReference type="GO" id="GO:0005634">
    <property type="term" value="C:nucleus"/>
    <property type="evidence" value="ECO:0007669"/>
    <property type="project" value="TreeGrafter"/>
</dbReference>
<dbReference type="AlphaFoldDB" id="A0A5C6MMQ9"/>
<feature type="domain" description="HTH myb-type" evidence="10">
    <location>
        <begin position="177"/>
        <end position="232"/>
    </location>
</feature>
<keyword evidence="2" id="KW-0677">Repeat</keyword>
<dbReference type="InterPro" id="IPR009057">
    <property type="entry name" value="Homeodomain-like_sf"/>
</dbReference>
<evidence type="ECO:0000259" key="8">
    <source>
        <dbReference type="PROSITE" id="PS50090"/>
    </source>
</evidence>
<feature type="domain" description="THAP-type" evidence="9">
    <location>
        <begin position="1"/>
        <end position="88"/>
    </location>
</feature>
<feature type="domain" description="Myb-like" evidence="8">
    <location>
        <begin position="132"/>
        <end position="176"/>
    </location>
</feature>
<dbReference type="Pfam" id="PF00249">
    <property type="entry name" value="Myb_DNA-binding"/>
    <property type="match status" value="1"/>
</dbReference>
<feature type="compositionally biased region" description="Basic and acidic residues" evidence="7">
    <location>
        <begin position="827"/>
        <end position="843"/>
    </location>
</feature>
<dbReference type="SUPFAM" id="SSF57716">
    <property type="entry name" value="Glucocorticoid receptor-like (DNA-binding domain)"/>
    <property type="match status" value="1"/>
</dbReference>
<dbReference type="SMART" id="SM00717">
    <property type="entry name" value="SANT"/>
    <property type="match status" value="3"/>
</dbReference>
<dbReference type="SUPFAM" id="SSF46689">
    <property type="entry name" value="Homeodomain-like"/>
    <property type="match status" value="2"/>
</dbReference>
<comment type="caution">
    <text evidence="11">The sequence shown here is derived from an EMBL/GenBank/DDBJ whole genome shotgun (WGS) entry which is preliminary data.</text>
</comment>
<dbReference type="Gene3D" id="1.10.10.60">
    <property type="entry name" value="Homeodomain-like"/>
    <property type="match status" value="3"/>
</dbReference>
<dbReference type="PROSITE" id="PS51294">
    <property type="entry name" value="HTH_MYB"/>
    <property type="match status" value="3"/>
</dbReference>
<evidence type="ECO:0000259" key="9">
    <source>
        <dbReference type="PROSITE" id="PS50950"/>
    </source>
</evidence>
<dbReference type="SMART" id="SM00980">
    <property type="entry name" value="THAP"/>
    <property type="match status" value="1"/>
</dbReference>
<evidence type="ECO:0000256" key="2">
    <source>
        <dbReference type="ARBA" id="ARBA00022737"/>
    </source>
</evidence>
<reference evidence="11 12" key="1">
    <citation type="submission" date="2019-04" db="EMBL/GenBank/DDBJ databases">
        <title>Chromosome genome assembly for Takifugu flavidus.</title>
        <authorList>
            <person name="Xiao S."/>
        </authorList>
    </citation>
    <scope>NUCLEOTIDE SEQUENCE [LARGE SCALE GENOMIC DNA]</scope>
    <source>
        <strain evidence="11">HTHZ2018</strain>
        <tissue evidence="11">Muscle</tissue>
    </source>
</reference>
<feature type="region of interest" description="Disordered" evidence="7">
    <location>
        <begin position="85"/>
        <end position="108"/>
    </location>
</feature>
<evidence type="ECO:0000256" key="6">
    <source>
        <dbReference type="PROSITE-ProRule" id="PRU00309"/>
    </source>
</evidence>
<dbReference type="Proteomes" id="UP000324091">
    <property type="component" value="Chromosome 8"/>
</dbReference>
<dbReference type="EMBL" id="RHFK02000021">
    <property type="protein sequence ID" value="TWW56436.1"/>
    <property type="molecule type" value="Genomic_DNA"/>
</dbReference>
<evidence type="ECO:0000256" key="1">
    <source>
        <dbReference type="ARBA" id="ARBA00022723"/>
    </source>
</evidence>
<dbReference type="Pfam" id="PF13921">
    <property type="entry name" value="Myb_DNA-bind_6"/>
    <property type="match status" value="1"/>
</dbReference>
<evidence type="ECO:0000256" key="4">
    <source>
        <dbReference type="ARBA" id="ARBA00022833"/>
    </source>
</evidence>
<dbReference type="GO" id="GO:0008270">
    <property type="term" value="F:zinc ion binding"/>
    <property type="evidence" value="ECO:0007669"/>
    <property type="project" value="UniProtKB-KW"/>
</dbReference>
<dbReference type="FunFam" id="1.10.10.60:FF:000010">
    <property type="entry name" value="Transcriptional activator Myb isoform A"/>
    <property type="match status" value="1"/>
</dbReference>
<dbReference type="SUPFAM" id="SSF53098">
    <property type="entry name" value="Ribonuclease H-like"/>
    <property type="match status" value="1"/>
</dbReference>
<dbReference type="PROSITE" id="PS50950">
    <property type="entry name" value="ZF_THAP"/>
    <property type="match status" value="1"/>
</dbReference>
<evidence type="ECO:0000256" key="3">
    <source>
        <dbReference type="ARBA" id="ARBA00022771"/>
    </source>
</evidence>
<organism evidence="11 12">
    <name type="scientific">Takifugu flavidus</name>
    <name type="common">sansaifugu</name>
    <dbReference type="NCBI Taxonomy" id="433684"/>
    <lineage>
        <taxon>Eukaryota</taxon>
        <taxon>Metazoa</taxon>
        <taxon>Chordata</taxon>
        <taxon>Craniata</taxon>
        <taxon>Vertebrata</taxon>
        <taxon>Euteleostomi</taxon>
        <taxon>Actinopterygii</taxon>
        <taxon>Neopterygii</taxon>
        <taxon>Teleostei</taxon>
        <taxon>Neoteleostei</taxon>
        <taxon>Acanthomorphata</taxon>
        <taxon>Eupercaria</taxon>
        <taxon>Tetraodontiformes</taxon>
        <taxon>Tetradontoidea</taxon>
        <taxon>Tetraodontidae</taxon>
        <taxon>Takifugu</taxon>
    </lineage>
</organism>
<accession>A0A5C6MMQ9</accession>
<protein>
    <submittedName>
        <fullName evidence="11">Myb-related protein B</fullName>
    </submittedName>
</protein>
<evidence type="ECO:0000256" key="7">
    <source>
        <dbReference type="SAM" id="MobiDB-lite"/>
    </source>
</evidence>
<dbReference type="InterPro" id="IPR050560">
    <property type="entry name" value="MYB_TF"/>
</dbReference>
<dbReference type="GO" id="GO:0046983">
    <property type="term" value="F:protein dimerization activity"/>
    <property type="evidence" value="ECO:0007669"/>
    <property type="project" value="InterPro"/>
</dbReference>
<evidence type="ECO:0000256" key="5">
    <source>
        <dbReference type="ARBA" id="ARBA00023125"/>
    </source>
</evidence>
<dbReference type="PROSITE" id="PS50090">
    <property type="entry name" value="MYB_LIKE"/>
    <property type="match status" value="3"/>
</dbReference>
<feature type="domain" description="HTH myb-type" evidence="10">
    <location>
        <begin position="132"/>
        <end position="176"/>
    </location>
</feature>